<comment type="function">
    <text evidence="2 10">Catalyzes the oxidative ring opening of 3-hydroxyanthranilate to 2-amino-3-carboxymuconate semialdehyde, which spontaneously cyclizes to quinolinate.</text>
</comment>
<evidence type="ECO:0000256" key="8">
    <source>
        <dbReference type="ARBA" id="ARBA00023004"/>
    </source>
</evidence>
<comment type="cofactor">
    <cofactor evidence="1 10">
        <name>Fe(2+)</name>
        <dbReference type="ChEBI" id="CHEBI:29033"/>
    </cofactor>
</comment>
<comment type="caution">
    <text evidence="11">The sequence shown here is derived from an EMBL/GenBank/DDBJ whole genome shotgun (WGS) entry which is preliminary data.</text>
</comment>
<comment type="pathway">
    <text evidence="10">Cofactor biosynthesis; NAD(+) biosynthesis; quinolinate from L-kynurenine: step 3/3.</text>
</comment>
<evidence type="ECO:0000313" key="11">
    <source>
        <dbReference type="EMBL" id="CAL1530398.1"/>
    </source>
</evidence>
<keyword evidence="4 10" id="KW-0662">Pyridine nucleotide biosynthesis</keyword>
<dbReference type="PANTHER" id="PTHR15497:SF1">
    <property type="entry name" value="3-HYDROXYANTHRANILATE 3,4-DIOXYGENASE"/>
    <property type="match status" value="1"/>
</dbReference>
<dbReference type="NCBIfam" id="TIGR03037">
    <property type="entry name" value="anthran_nbaC"/>
    <property type="match status" value="1"/>
</dbReference>
<gene>
    <name evidence="11" type="ORF">GSLYS_00004531001</name>
</gene>
<dbReference type="Proteomes" id="UP001497497">
    <property type="component" value="Unassembled WGS sequence"/>
</dbReference>
<evidence type="ECO:0000256" key="5">
    <source>
        <dbReference type="ARBA" id="ARBA00022723"/>
    </source>
</evidence>
<evidence type="ECO:0000256" key="9">
    <source>
        <dbReference type="ARBA" id="ARBA00052793"/>
    </source>
</evidence>
<accession>A0AAV2HEC5</accession>
<dbReference type="EMBL" id="CAXITT010000069">
    <property type="protein sequence ID" value="CAL1530398.1"/>
    <property type="molecule type" value="Genomic_DNA"/>
</dbReference>
<evidence type="ECO:0000256" key="10">
    <source>
        <dbReference type="HAMAP-Rule" id="MF_03019"/>
    </source>
</evidence>
<dbReference type="Pfam" id="PF06052">
    <property type="entry name" value="3-HAO"/>
    <property type="match status" value="1"/>
</dbReference>
<evidence type="ECO:0000256" key="3">
    <source>
        <dbReference type="ARBA" id="ARBA00022490"/>
    </source>
</evidence>
<comment type="subcellular location">
    <subcellularLocation>
        <location evidence="10">Cytoplasm</location>
    </subcellularLocation>
</comment>
<dbReference type="GO" id="GO:0019805">
    <property type="term" value="P:quinolinate biosynthetic process"/>
    <property type="evidence" value="ECO:0007669"/>
    <property type="project" value="UniProtKB-UniRule"/>
</dbReference>
<dbReference type="GO" id="GO:0034354">
    <property type="term" value="P:'de novo' NAD+ biosynthetic process from L-tryptophan"/>
    <property type="evidence" value="ECO:0007669"/>
    <property type="project" value="UniProtKB-UniRule"/>
</dbReference>
<dbReference type="PANTHER" id="PTHR15497">
    <property type="entry name" value="3-HYDROXYANTHRANILATE 3,4-DIOXYGENASE"/>
    <property type="match status" value="1"/>
</dbReference>
<evidence type="ECO:0000256" key="4">
    <source>
        <dbReference type="ARBA" id="ARBA00022642"/>
    </source>
</evidence>
<evidence type="ECO:0000256" key="7">
    <source>
        <dbReference type="ARBA" id="ARBA00023002"/>
    </source>
</evidence>
<dbReference type="GO" id="GO:0008198">
    <property type="term" value="F:ferrous iron binding"/>
    <property type="evidence" value="ECO:0007669"/>
    <property type="project" value="UniProtKB-UniRule"/>
</dbReference>
<feature type="binding site" evidence="10">
    <location>
        <position position="100"/>
    </location>
    <ligand>
        <name>substrate</name>
    </ligand>
</feature>
<dbReference type="InterPro" id="IPR011051">
    <property type="entry name" value="RmlC_Cupin_sf"/>
</dbReference>
<protein>
    <recommendedName>
        <fullName evidence="10">3-hydroxyanthranilate 3,4-dioxygenase</fullName>
        <ecNumber evidence="10">1.13.11.6</ecNumber>
    </recommendedName>
    <alternativeName>
        <fullName evidence="10">3-hydroxyanthranilate oxygenase</fullName>
        <shortName evidence="10">3-HAO</shortName>
    </alternativeName>
    <alternativeName>
        <fullName evidence="10">3-hydroxyanthranilic acid dioxygenase</fullName>
        <shortName evidence="10">HAD</shortName>
    </alternativeName>
</protein>
<dbReference type="GO" id="GO:0005737">
    <property type="term" value="C:cytoplasm"/>
    <property type="evidence" value="ECO:0007669"/>
    <property type="project" value="UniProtKB-SubCell"/>
</dbReference>
<keyword evidence="12" id="KW-1185">Reference proteome</keyword>
<keyword evidence="7 10" id="KW-0560">Oxidoreductase</keyword>
<dbReference type="AlphaFoldDB" id="A0AAV2HEC5"/>
<comment type="catalytic activity">
    <reaction evidence="9 10">
        <text>3-hydroxyanthranilate + O2 = (2Z,4Z)-2-amino-3-carboxymuconate 6-semialdehyde</text>
        <dbReference type="Rhea" id="RHEA:17953"/>
        <dbReference type="ChEBI" id="CHEBI:15379"/>
        <dbReference type="ChEBI" id="CHEBI:36559"/>
        <dbReference type="ChEBI" id="CHEBI:77612"/>
        <dbReference type="EC" id="1.13.11.6"/>
    </reaction>
</comment>
<dbReference type="GO" id="GO:0000334">
    <property type="term" value="F:3-hydroxyanthranilate 3,4-dioxygenase activity"/>
    <property type="evidence" value="ECO:0007669"/>
    <property type="project" value="UniProtKB-UniRule"/>
</dbReference>
<dbReference type="FunFam" id="2.60.120.10:FF:000077">
    <property type="entry name" value="3-hydroxyanthranilate 3,4-dioxygenase"/>
    <property type="match status" value="1"/>
</dbReference>
<feature type="binding site" evidence="10">
    <location>
        <position position="58"/>
    </location>
    <ligand>
        <name>Fe cation</name>
        <dbReference type="ChEBI" id="CHEBI:24875"/>
        <note>catalytic</note>
    </ligand>
</feature>
<reference evidence="11 12" key="1">
    <citation type="submission" date="2024-04" db="EMBL/GenBank/DDBJ databases">
        <authorList>
            <consortium name="Genoscope - CEA"/>
            <person name="William W."/>
        </authorList>
    </citation>
    <scope>NUCLEOTIDE SEQUENCE [LARGE SCALE GENOMIC DNA]</scope>
</reference>
<organism evidence="11 12">
    <name type="scientific">Lymnaea stagnalis</name>
    <name type="common">Great pond snail</name>
    <name type="synonym">Helix stagnalis</name>
    <dbReference type="NCBI Taxonomy" id="6523"/>
    <lineage>
        <taxon>Eukaryota</taxon>
        <taxon>Metazoa</taxon>
        <taxon>Spiralia</taxon>
        <taxon>Lophotrochozoa</taxon>
        <taxon>Mollusca</taxon>
        <taxon>Gastropoda</taxon>
        <taxon>Heterobranchia</taxon>
        <taxon>Euthyneura</taxon>
        <taxon>Panpulmonata</taxon>
        <taxon>Hygrophila</taxon>
        <taxon>Lymnaeoidea</taxon>
        <taxon>Lymnaeidae</taxon>
        <taxon>Lymnaea</taxon>
    </lineage>
</organism>
<evidence type="ECO:0000256" key="6">
    <source>
        <dbReference type="ARBA" id="ARBA00022964"/>
    </source>
</evidence>
<keyword evidence="6 10" id="KW-0223">Dioxygenase</keyword>
<feature type="binding site" evidence="10">
    <location>
        <position position="48"/>
    </location>
    <ligand>
        <name>O2</name>
        <dbReference type="ChEBI" id="CHEBI:15379"/>
    </ligand>
</feature>
<feature type="region of interest" description="Domain B" evidence="10">
    <location>
        <begin position="170"/>
        <end position="293"/>
    </location>
</feature>
<dbReference type="EC" id="1.13.11.6" evidence="10"/>
<keyword evidence="8 10" id="KW-0408">Iron</keyword>
<dbReference type="SUPFAM" id="SSF51182">
    <property type="entry name" value="RmlC-like cupins"/>
    <property type="match status" value="2"/>
</dbReference>
<comment type="similarity">
    <text evidence="10">Belongs to the 3-HAO family.</text>
</comment>
<feature type="binding site" evidence="10">
    <location>
        <position position="110"/>
    </location>
    <ligand>
        <name>substrate</name>
    </ligand>
</feature>
<comment type="caution">
    <text evidence="10">Lacks conserved residue(s) required for the propagation of feature annotation.</text>
</comment>
<dbReference type="HAMAP" id="MF_00825">
    <property type="entry name" value="3_HAO"/>
    <property type="match status" value="1"/>
</dbReference>
<keyword evidence="5 10" id="KW-0479">Metal-binding</keyword>
<feature type="region of interest" description="Domain A (catalytic)" evidence="10">
    <location>
        <begin position="1"/>
        <end position="170"/>
    </location>
</feature>
<dbReference type="CDD" id="cd06123">
    <property type="entry name" value="cupin_HAO"/>
    <property type="match status" value="1"/>
</dbReference>
<name>A0AAV2HEC5_LYMST</name>
<dbReference type="InterPro" id="IPR014710">
    <property type="entry name" value="RmlC-like_jellyroll"/>
</dbReference>
<feature type="binding site" evidence="10">
    <location>
        <position position="52"/>
    </location>
    <ligand>
        <name>Fe cation</name>
        <dbReference type="ChEBI" id="CHEBI:24875"/>
        <note>catalytic</note>
    </ligand>
</feature>
<keyword evidence="3 10" id="KW-0963">Cytoplasm</keyword>
<dbReference type="InterPro" id="IPR010329">
    <property type="entry name" value="3hydroanth_dOase"/>
</dbReference>
<evidence type="ECO:0000256" key="2">
    <source>
        <dbReference type="ARBA" id="ARBA00002752"/>
    </source>
</evidence>
<proteinExistence type="inferred from homology"/>
<dbReference type="GO" id="GO:0043420">
    <property type="term" value="P:anthranilate metabolic process"/>
    <property type="evidence" value="ECO:0007669"/>
    <property type="project" value="UniProtKB-UniRule"/>
</dbReference>
<feature type="binding site" evidence="10">
    <location>
        <position position="58"/>
    </location>
    <ligand>
        <name>substrate</name>
    </ligand>
</feature>
<evidence type="ECO:0000256" key="1">
    <source>
        <dbReference type="ARBA" id="ARBA00001954"/>
    </source>
</evidence>
<dbReference type="GO" id="GO:0006569">
    <property type="term" value="P:L-tryptophan catabolic process"/>
    <property type="evidence" value="ECO:0007669"/>
    <property type="project" value="UniProtKB-UniRule"/>
</dbReference>
<dbReference type="Gene3D" id="2.60.120.10">
    <property type="entry name" value="Jelly Rolls"/>
    <property type="match status" value="1"/>
</dbReference>
<sequence length="293" mass="33615">MSVSGPVVYNIDSWIDENKQYFLPPVCNKMMHNDGQMKVMYVGGPNQRKDYHIEEGEELFYMLKGDMCLKVVEHGQHRDVVINEGEIFLLPGKIAHSPQRQGDTIGLVIERERDNSELDGLRYYQEVDGVPTAESLYEEWFHCTDLGTQLGPVIKRYFGSEQHKTGKPVPGTIPESPPIILDSEISMQDPFNLHVWIEQNRKELDSKGFVQLFGDNFQFSVKLYGKGENTGLCDNAETWIWQMEGESVVTQNDKEFKLQKNDSFLIRVGERYKAARPEGSIALICYQDPSRKK</sequence>
<evidence type="ECO:0000313" key="12">
    <source>
        <dbReference type="Proteomes" id="UP001497497"/>
    </source>
</evidence>
<feature type="binding site" evidence="10">
    <location>
        <position position="96"/>
    </location>
    <ligand>
        <name>Fe cation</name>
        <dbReference type="ChEBI" id="CHEBI:24875"/>
        <note>catalytic</note>
    </ligand>
</feature>